<feature type="domain" description="C2" evidence="8">
    <location>
        <begin position="733"/>
        <end position="885"/>
    </location>
</feature>
<keyword evidence="5" id="KW-0807">Transducer</keyword>
<evidence type="ECO:0000256" key="4">
    <source>
        <dbReference type="ARBA" id="ARBA00023098"/>
    </source>
</evidence>
<keyword evidence="2 6" id="KW-0378">Hydrolase</keyword>
<dbReference type="GO" id="GO:0016042">
    <property type="term" value="P:lipid catabolic process"/>
    <property type="evidence" value="ECO:0007669"/>
    <property type="project" value="UniProtKB-KW"/>
</dbReference>
<dbReference type="PANTHER" id="PTHR10336:SF36">
    <property type="entry name" value="1-PHOSPHATIDYLINOSITOL 4,5-BISPHOSPHATE PHOSPHODIESTERASE BETA-4"/>
    <property type="match status" value="1"/>
</dbReference>
<keyword evidence="3 6" id="KW-0442">Lipid degradation</keyword>
<dbReference type="PROSITE" id="PS50008">
    <property type="entry name" value="PIPLC_Y_DOMAIN"/>
    <property type="match status" value="1"/>
</dbReference>
<evidence type="ECO:0000313" key="11">
    <source>
        <dbReference type="Proteomes" id="UP000636479"/>
    </source>
</evidence>
<dbReference type="Gene3D" id="2.30.29.30">
    <property type="entry name" value="Pleckstrin-homology domain (PH domain)/Phosphotyrosine-binding domain (PTB)"/>
    <property type="match status" value="1"/>
</dbReference>
<evidence type="ECO:0000256" key="2">
    <source>
        <dbReference type="ARBA" id="ARBA00022801"/>
    </source>
</evidence>
<dbReference type="SUPFAM" id="SSF47473">
    <property type="entry name" value="EF-hand"/>
    <property type="match status" value="1"/>
</dbReference>
<keyword evidence="4 6" id="KW-0443">Lipid metabolism</keyword>
<dbReference type="SMART" id="SM00149">
    <property type="entry name" value="PLCYc"/>
    <property type="match status" value="1"/>
</dbReference>
<dbReference type="CDD" id="cd00275">
    <property type="entry name" value="C2_PLC_like"/>
    <property type="match status" value="1"/>
</dbReference>
<dbReference type="InterPro" id="IPR001711">
    <property type="entry name" value="PLipase_C_Pinositol-sp_Y"/>
</dbReference>
<evidence type="ECO:0000256" key="7">
    <source>
        <dbReference type="SAM" id="MobiDB-lite"/>
    </source>
</evidence>
<dbReference type="SUPFAM" id="SSF50729">
    <property type="entry name" value="PH domain-like"/>
    <property type="match status" value="1"/>
</dbReference>
<dbReference type="SUPFAM" id="SSF51695">
    <property type="entry name" value="PLC-like phosphodiesterases"/>
    <property type="match status" value="1"/>
</dbReference>
<protein>
    <recommendedName>
        <fullName evidence="1 6">Phosphoinositide phospholipase C</fullName>
        <ecNumber evidence="1 6">3.1.4.11</ecNumber>
    </recommendedName>
</protein>
<evidence type="ECO:0000259" key="9">
    <source>
        <dbReference type="PROSITE" id="PS50008"/>
    </source>
</evidence>
<dbReference type="Gene3D" id="3.20.20.190">
    <property type="entry name" value="Phosphatidylinositol (PI) phosphodiesterase"/>
    <property type="match status" value="1"/>
</dbReference>
<dbReference type="Pfam" id="PF00388">
    <property type="entry name" value="PI-PLC-X"/>
    <property type="match status" value="1"/>
</dbReference>
<dbReference type="InterPro" id="IPR001192">
    <property type="entry name" value="PI-PLC_fam"/>
</dbReference>
<keyword evidence="11" id="KW-1185">Reference proteome</keyword>
<dbReference type="SMART" id="SM00239">
    <property type="entry name" value="C2"/>
    <property type="match status" value="1"/>
</dbReference>
<dbReference type="InterPro" id="IPR035892">
    <property type="entry name" value="C2_domain_sf"/>
</dbReference>
<dbReference type="GeneID" id="59347893"/>
<accession>A0A8H6SIE6</accession>
<reference evidence="10" key="1">
    <citation type="submission" date="2020-05" db="EMBL/GenBank/DDBJ databases">
        <title>Mycena genomes resolve the evolution of fungal bioluminescence.</title>
        <authorList>
            <person name="Tsai I.J."/>
        </authorList>
    </citation>
    <scope>NUCLEOTIDE SEQUENCE</scope>
    <source>
        <strain evidence="10">171206Taipei</strain>
    </source>
</reference>
<dbReference type="InterPro" id="IPR017946">
    <property type="entry name" value="PLC-like_Pdiesterase_TIM-brl"/>
</dbReference>
<dbReference type="OrthoDB" id="269822at2759"/>
<dbReference type="InterPro" id="IPR000008">
    <property type="entry name" value="C2_dom"/>
</dbReference>
<comment type="catalytic activity">
    <reaction evidence="6">
        <text>a 1,2-diacyl-sn-glycero-3-phospho-(1D-myo-inositol-4,5-bisphosphate) + H2O = 1D-myo-inositol 1,4,5-trisphosphate + a 1,2-diacyl-sn-glycerol + H(+)</text>
        <dbReference type="Rhea" id="RHEA:33179"/>
        <dbReference type="ChEBI" id="CHEBI:15377"/>
        <dbReference type="ChEBI" id="CHEBI:15378"/>
        <dbReference type="ChEBI" id="CHEBI:17815"/>
        <dbReference type="ChEBI" id="CHEBI:58456"/>
        <dbReference type="ChEBI" id="CHEBI:203600"/>
        <dbReference type="EC" id="3.1.4.11"/>
    </reaction>
</comment>
<dbReference type="Proteomes" id="UP000636479">
    <property type="component" value="Unassembled WGS sequence"/>
</dbReference>
<evidence type="ECO:0000259" key="8">
    <source>
        <dbReference type="PROSITE" id="PS50004"/>
    </source>
</evidence>
<organism evidence="10 11">
    <name type="scientific">Mycena indigotica</name>
    <dbReference type="NCBI Taxonomy" id="2126181"/>
    <lineage>
        <taxon>Eukaryota</taxon>
        <taxon>Fungi</taxon>
        <taxon>Dikarya</taxon>
        <taxon>Basidiomycota</taxon>
        <taxon>Agaricomycotina</taxon>
        <taxon>Agaricomycetes</taxon>
        <taxon>Agaricomycetidae</taxon>
        <taxon>Agaricales</taxon>
        <taxon>Marasmiineae</taxon>
        <taxon>Mycenaceae</taxon>
        <taxon>Mycena</taxon>
    </lineage>
</organism>
<proteinExistence type="predicted"/>
<comment type="caution">
    <text evidence="10">The sequence shown here is derived from an EMBL/GenBank/DDBJ whole genome shotgun (WGS) entry which is preliminary data.</text>
</comment>
<evidence type="ECO:0000256" key="1">
    <source>
        <dbReference type="ARBA" id="ARBA00012368"/>
    </source>
</evidence>
<dbReference type="GO" id="GO:0048015">
    <property type="term" value="P:phosphatidylinositol-mediated signaling"/>
    <property type="evidence" value="ECO:0007669"/>
    <property type="project" value="TreeGrafter"/>
</dbReference>
<dbReference type="CDD" id="cd08598">
    <property type="entry name" value="PI-PLC1c_yeast"/>
    <property type="match status" value="1"/>
</dbReference>
<dbReference type="PROSITE" id="PS50007">
    <property type="entry name" value="PIPLC_X_DOMAIN"/>
    <property type="match status" value="1"/>
</dbReference>
<dbReference type="CDD" id="cd13360">
    <property type="entry name" value="PH_PLC_fungal"/>
    <property type="match status" value="1"/>
</dbReference>
<dbReference type="Pfam" id="PF00168">
    <property type="entry name" value="C2"/>
    <property type="match status" value="1"/>
</dbReference>
<evidence type="ECO:0000313" key="10">
    <source>
        <dbReference type="EMBL" id="KAF7299231.1"/>
    </source>
</evidence>
<dbReference type="PROSITE" id="PS50004">
    <property type="entry name" value="C2"/>
    <property type="match status" value="1"/>
</dbReference>
<sequence length="905" mass="101374">MGDQSPPSARRRLGNSIRRRLGRITARSKSPAPNRLDNDDIPNVLQDGIQLTKVSLKKQRTLLFRLDPERGQLSWESKTPKYIPVDAIRELRVGAETKNYRDQFQIFGQDYEERWLTLIYIVDSSYKTMHLLGPSKEIIQMLFIALKQMYSRRSELLDGLSQGERLDAAWERHYWNGRGFTLDDIERLCRRLKVGYDGLEIQRLFLASKFYQADSGKRGTLDFEDFRKFAKMLKARPDIERIYKHIVKKHGPLDSVVFQTFMKDTQRVRAPFLLAPSSPYATKSSVGTHQLKAIYDFYAEDDSNSSTTLSLEGFTAFLFSADNPAFADPEENLIYNHHPHHHPRHLKGRDGISKPPQAGEIVQDMKRPLSEYFISSSHNTYLSGHQLVGESTIEGYVRALQAGCRCVEIDIHPGSHTPLVTHGNTLTSKVPLRAICEAIDQYAFVASPYPLIISAEVHCSPVQQDMIVEIMSSVFGEKLMRAPIDGRPPLAELPSPEDLRGMILVKTKNLYLSSSDGTVSPTSIEISYTSADSTAEESEFNSLAVPGTVSFTLELCPLNVIKDSRRSRILQKASAAIKHVRSRSRGHSAQSSESPPSAFIPLPPMSTTSSSESIKPKMSMGLVSLLVYTVGVKYRGINKKEEYAPEHMFSLSENSANKLIRSGAVVDLIKHNRSHLIRIYPKGTRLNSSNYLPHSYWCAGAQLVAINWQTVDLGSVMNYAMFQRNGGAGYVLKPPALRSASHKDLLSKQTEHVLELGIISAQQLPSPKEGVTLDTFVEVSLHVPDWTGFHASRAGFGRTPSSPPALSSTSAIYRTSVVKNNGFNPVYEEKMRLPFTCVGNMLDLVFVRFAVRQEASSGDDEPILAVYCAPVACLQQGYRHLPLHDSQLSQYMFSSLFVKISLREL</sequence>
<dbReference type="Gene3D" id="2.60.40.150">
    <property type="entry name" value="C2 domain"/>
    <property type="match status" value="1"/>
</dbReference>
<dbReference type="SMART" id="SM00148">
    <property type="entry name" value="PLCXc"/>
    <property type="match status" value="1"/>
</dbReference>
<dbReference type="SUPFAM" id="SSF49562">
    <property type="entry name" value="C2 domain (Calcium/lipid-binding domain, CaLB)"/>
    <property type="match status" value="1"/>
</dbReference>
<feature type="domain" description="PI-PLC Y-box" evidence="9">
    <location>
        <begin position="622"/>
        <end position="738"/>
    </location>
</feature>
<dbReference type="Pfam" id="PF00387">
    <property type="entry name" value="PI-PLC-Y"/>
    <property type="match status" value="1"/>
</dbReference>
<dbReference type="InterPro" id="IPR011993">
    <property type="entry name" value="PH-like_dom_sf"/>
</dbReference>
<dbReference type="PANTHER" id="PTHR10336">
    <property type="entry name" value="PHOSPHOINOSITIDE-SPECIFIC PHOSPHOLIPASE C FAMILY PROTEIN"/>
    <property type="match status" value="1"/>
</dbReference>
<evidence type="ECO:0000256" key="6">
    <source>
        <dbReference type="RuleBase" id="RU361133"/>
    </source>
</evidence>
<dbReference type="GO" id="GO:0004435">
    <property type="term" value="F:phosphatidylinositol-4,5-bisphosphate phospholipase C activity"/>
    <property type="evidence" value="ECO:0007669"/>
    <property type="project" value="UniProtKB-EC"/>
</dbReference>
<evidence type="ECO:0000256" key="5">
    <source>
        <dbReference type="ARBA" id="ARBA00023224"/>
    </source>
</evidence>
<name>A0A8H6SIE6_9AGAR</name>
<dbReference type="Gene3D" id="1.10.238.10">
    <property type="entry name" value="EF-hand"/>
    <property type="match status" value="1"/>
</dbReference>
<dbReference type="InterPro" id="IPR037755">
    <property type="entry name" value="Plc1_PH"/>
</dbReference>
<dbReference type="EMBL" id="JACAZF010000007">
    <property type="protein sequence ID" value="KAF7299231.1"/>
    <property type="molecule type" value="Genomic_DNA"/>
</dbReference>
<evidence type="ECO:0000256" key="3">
    <source>
        <dbReference type="ARBA" id="ARBA00022963"/>
    </source>
</evidence>
<dbReference type="GO" id="GO:0051209">
    <property type="term" value="P:release of sequestered calcium ion into cytosol"/>
    <property type="evidence" value="ECO:0007669"/>
    <property type="project" value="TreeGrafter"/>
</dbReference>
<gene>
    <name evidence="10" type="ORF">MIND_00871800</name>
</gene>
<dbReference type="AlphaFoldDB" id="A0A8H6SIE6"/>
<dbReference type="InterPro" id="IPR011992">
    <property type="entry name" value="EF-hand-dom_pair"/>
</dbReference>
<dbReference type="RefSeq" id="XP_037218619.1">
    <property type="nucleotide sequence ID" value="XM_037365377.1"/>
</dbReference>
<feature type="region of interest" description="Disordered" evidence="7">
    <location>
        <begin position="578"/>
        <end position="613"/>
    </location>
</feature>
<dbReference type="InterPro" id="IPR000909">
    <property type="entry name" value="PLipase_C_PInositol-sp_X_dom"/>
</dbReference>
<dbReference type="PRINTS" id="PR00390">
    <property type="entry name" value="PHPHLIPASEC"/>
</dbReference>
<dbReference type="EC" id="3.1.4.11" evidence="1 6"/>